<sequence length="103" mass="11677">MSCSMEFVQYVCEQLQGCGDITYRRMFGEFGFYVDGVYIGAACDNQLFIKVTDAGKKMIKDPVYGEMYPGAKPSFLIENLQDKELLEKLVLATRNALVKKKKV</sequence>
<accession>A0A7G9GKV7</accession>
<dbReference type="Gene3D" id="3.30.1460.30">
    <property type="entry name" value="YgaC/TfoX-N like chaperone"/>
    <property type="match status" value="1"/>
</dbReference>
<dbReference type="InterPro" id="IPR007076">
    <property type="entry name" value="TfoX_N"/>
</dbReference>
<keyword evidence="3" id="KW-1185">Reference proteome</keyword>
<dbReference type="KEGG" id="ehn:H9Q80_14455"/>
<dbReference type="EMBL" id="CP060636">
    <property type="protein sequence ID" value="QNM11439.1"/>
    <property type="molecule type" value="Genomic_DNA"/>
</dbReference>
<gene>
    <name evidence="2" type="ORF">H9Q80_14455</name>
</gene>
<feature type="domain" description="TfoX N-terminal" evidence="1">
    <location>
        <begin position="13"/>
        <end position="62"/>
    </location>
</feature>
<protein>
    <submittedName>
        <fullName evidence="2">TfoX/Sxy family protein</fullName>
    </submittedName>
</protein>
<evidence type="ECO:0000259" key="1">
    <source>
        <dbReference type="Pfam" id="PF04993"/>
    </source>
</evidence>
<dbReference type="Pfam" id="PF04993">
    <property type="entry name" value="TfoX_N"/>
    <property type="match status" value="1"/>
</dbReference>
<dbReference type="RefSeq" id="WP_117454140.1">
    <property type="nucleotide sequence ID" value="NZ_CP060636.1"/>
</dbReference>
<dbReference type="Proteomes" id="UP000515856">
    <property type="component" value="Chromosome"/>
</dbReference>
<reference evidence="2 3" key="1">
    <citation type="submission" date="2020-08" db="EMBL/GenBank/DDBJ databases">
        <authorList>
            <person name="Liu C."/>
            <person name="Sun Q."/>
        </authorList>
    </citation>
    <scope>NUCLEOTIDE SEQUENCE [LARGE SCALE GENOMIC DNA]</scope>
    <source>
        <strain evidence="2 3">NSJ-61</strain>
    </source>
</reference>
<dbReference type="SUPFAM" id="SSF159894">
    <property type="entry name" value="YgaC/TfoX-N like"/>
    <property type="match status" value="1"/>
</dbReference>
<evidence type="ECO:0000313" key="3">
    <source>
        <dbReference type="Proteomes" id="UP000515856"/>
    </source>
</evidence>
<name>A0A7G9GKV7_9FIRM</name>
<dbReference type="AlphaFoldDB" id="A0A7G9GKV7"/>
<organism evidence="2 3">
    <name type="scientific">[Eubacterium] hominis</name>
    <dbReference type="NCBI Taxonomy" id="2764325"/>
    <lineage>
        <taxon>Bacteria</taxon>
        <taxon>Bacillati</taxon>
        <taxon>Bacillota</taxon>
        <taxon>Erysipelotrichia</taxon>
        <taxon>Erysipelotrichales</taxon>
        <taxon>Erysipelotrichaceae</taxon>
        <taxon>Amedibacillus</taxon>
    </lineage>
</organism>
<evidence type="ECO:0000313" key="2">
    <source>
        <dbReference type="EMBL" id="QNM11439.1"/>
    </source>
</evidence>
<proteinExistence type="predicted"/>